<proteinExistence type="predicted"/>
<dbReference type="AlphaFoldDB" id="A0A176VNM3"/>
<keyword evidence="2" id="KW-1185">Reference proteome</keyword>
<dbReference type="Proteomes" id="UP000077202">
    <property type="component" value="Unassembled WGS sequence"/>
</dbReference>
<reference evidence="1" key="1">
    <citation type="submission" date="2016-03" db="EMBL/GenBank/DDBJ databases">
        <title>Mechanisms controlling the formation of the plant cell surface in tip-growing cells are functionally conserved among land plants.</title>
        <authorList>
            <person name="Honkanen S."/>
            <person name="Jones V.A."/>
            <person name="Morieri G."/>
            <person name="Champion C."/>
            <person name="Hetherington A.J."/>
            <person name="Kelly S."/>
            <person name="Saint-Marcoux D."/>
            <person name="Proust H."/>
            <person name="Prescott H."/>
            <person name="Dolan L."/>
        </authorList>
    </citation>
    <scope>NUCLEOTIDE SEQUENCE [LARGE SCALE GENOMIC DNA]</scope>
    <source>
        <tissue evidence="1">Whole gametophyte</tissue>
    </source>
</reference>
<evidence type="ECO:0000313" key="1">
    <source>
        <dbReference type="EMBL" id="OAE22504.1"/>
    </source>
</evidence>
<comment type="caution">
    <text evidence="1">The sequence shown here is derived from an EMBL/GenBank/DDBJ whole genome shotgun (WGS) entry which is preliminary data.</text>
</comment>
<organism evidence="1 2">
    <name type="scientific">Marchantia polymorpha subsp. ruderalis</name>
    <dbReference type="NCBI Taxonomy" id="1480154"/>
    <lineage>
        <taxon>Eukaryota</taxon>
        <taxon>Viridiplantae</taxon>
        <taxon>Streptophyta</taxon>
        <taxon>Embryophyta</taxon>
        <taxon>Marchantiophyta</taxon>
        <taxon>Marchantiopsida</taxon>
        <taxon>Marchantiidae</taxon>
        <taxon>Marchantiales</taxon>
        <taxon>Marchantiaceae</taxon>
        <taxon>Marchantia</taxon>
    </lineage>
</organism>
<gene>
    <name evidence="1" type="ORF">AXG93_4697s1410</name>
</gene>
<evidence type="ECO:0000313" key="2">
    <source>
        <dbReference type="Proteomes" id="UP000077202"/>
    </source>
</evidence>
<protein>
    <submittedName>
        <fullName evidence="1">Uncharacterized protein</fullName>
    </submittedName>
</protein>
<accession>A0A176VNM3</accession>
<sequence length="86" mass="9714">MPSASKQFRDVMDSLKPVVLDQRKYSRPELSCTSNGVTAAEDIFCTQDSLRLVVPIIRTRVVFDPGQMCGWEARDAMYFKARQPGT</sequence>
<dbReference type="EMBL" id="LVLJ01003178">
    <property type="protein sequence ID" value="OAE22504.1"/>
    <property type="molecule type" value="Genomic_DNA"/>
</dbReference>
<name>A0A176VNM3_MARPO</name>